<organism evidence="4">
    <name type="scientific">Rodentolepis nana</name>
    <name type="common">Dwarf tapeworm</name>
    <name type="synonym">Hymenolepis nana</name>
    <dbReference type="NCBI Taxonomy" id="102285"/>
    <lineage>
        <taxon>Eukaryota</taxon>
        <taxon>Metazoa</taxon>
        <taxon>Spiralia</taxon>
        <taxon>Lophotrochozoa</taxon>
        <taxon>Platyhelminthes</taxon>
        <taxon>Cestoda</taxon>
        <taxon>Eucestoda</taxon>
        <taxon>Cyclophyllidea</taxon>
        <taxon>Hymenolepididae</taxon>
        <taxon>Rodentolepis</taxon>
    </lineage>
</organism>
<evidence type="ECO:0000313" key="3">
    <source>
        <dbReference type="Proteomes" id="UP000278807"/>
    </source>
</evidence>
<evidence type="ECO:0000313" key="2">
    <source>
        <dbReference type="EMBL" id="VDO05004.1"/>
    </source>
</evidence>
<accession>A0A0R3TNA5</accession>
<dbReference type="WBParaSite" id="HNAJ_0000885101-mRNA-1">
    <property type="protein sequence ID" value="HNAJ_0000885101-mRNA-1"/>
    <property type="gene ID" value="HNAJ_0000885101"/>
</dbReference>
<reference evidence="4" key="1">
    <citation type="submission" date="2017-02" db="UniProtKB">
        <authorList>
            <consortium name="WormBaseParasite"/>
        </authorList>
    </citation>
    <scope>IDENTIFICATION</scope>
</reference>
<feature type="region of interest" description="Disordered" evidence="1">
    <location>
        <begin position="133"/>
        <end position="164"/>
    </location>
</feature>
<keyword evidence="3" id="KW-1185">Reference proteome</keyword>
<dbReference type="Proteomes" id="UP000278807">
    <property type="component" value="Unassembled WGS sequence"/>
</dbReference>
<protein>
    <submittedName>
        <fullName evidence="4">Ubiquitin carboxyl-terminal hydrolase 14</fullName>
    </submittedName>
</protein>
<dbReference type="EMBL" id="UZAE01012406">
    <property type="protein sequence ID" value="VDO05004.1"/>
    <property type="molecule type" value="Genomic_DNA"/>
</dbReference>
<evidence type="ECO:0000256" key="1">
    <source>
        <dbReference type="SAM" id="MobiDB-lite"/>
    </source>
</evidence>
<feature type="compositionally biased region" description="Basic and acidic residues" evidence="1">
    <location>
        <begin position="149"/>
        <end position="158"/>
    </location>
</feature>
<reference evidence="2 3" key="2">
    <citation type="submission" date="2018-11" db="EMBL/GenBank/DDBJ databases">
        <authorList>
            <consortium name="Pathogen Informatics"/>
        </authorList>
    </citation>
    <scope>NUCLEOTIDE SEQUENCE [LARGE SCALE GENOMIC DNA]</scope>
</reference>
<gene>
    <name evidence="2" type="ORF">HNAJ_LOCUS8847</name>
</gene>
<sequence length="164" mass="18797">MQTFPNNVLTKPFKPRKLNAAILQLEFKMSPGEDDNHPEYLIRMGPKAKETMLTLFNKIQGNHADALQQNLGDKETMLTLYNKIWERGNGEDSPECNLQEEMEKTHLIWCPALKTRTESQRYIQEEMEKTHLIRCSSRGNGEDPPDSVSHSKDKDGKPEILGSN</sequence>
<dbReference type="AlphaFoldDB" id="A0A0R3TNA5"/>
<name>A0A0R3TNA5_RODNA</name>
<dbReference type="OrthoDB" id="407509at2759"/>
<evidence type="ECO:0000313" key="4">
    <source>
        <dbReference type="WBParaSite" id="HNAJ_0000885101-mRNA-1"/>
    </source>
</evidence>
<proteinExistence type="predicted"/>